<evidence type="ECO:0000313" key="1">
    <source>
        <dbReference type="EMBL" id="KKL96986.1"/>
    </source>
</evidence>
<dbReference type="InterPro" id="IPR011738">
    <property type="entry name" value="Phage_CHP"/>
</dbReference>
<evidence type="ECO:0008006" key="2">
    <source>
        <dbReference type="Google" id="ProtNLM"/>
    </source>
</evidence>
<dbReference type="AlphaFoldDB" id="A0A0F9H1Z0"/>
<name>A0A0F9H1Z0_9ZZZZ</name>
<comment type="caution">
    <text evidence="1">The sequence shown here is derived from an EMBL/GenBank/DDBJ whole genome shotgun (WGS) entry which is preliminary data.</text>
</comment>
<dbReference type="Pfam" id="PF05135">
    <property type="entry name" value="Phage_connect_1"/>
    <property type="match status" value="1"/>
</dbReference>
<dbReference type="NCBIfam" id="TIGR02215">
    <property type="entry name" value="phage_chp_gp8"/>
    <property type="match status" value="1"/>
</dbReference>
<reference evidence="1" key="1">
    <citation type="journal article" date="2015" name="Nature">
        <title>Complex archaea that bridge the gap between prokaryotes and eukaryotes.</title>
        <authorList>
            <person name="Spang A."/>
            <person name="Saw J.H."/>
            <person name="Jorgensen S.L."/>
            <person name="Zaremba-Niedzwiedzka K."/>
            <person name="Martijn J."/>
            <person name="Lind A.E."/>
            <person name="van Eijk R."/>
            <person name="Schleper C."/>
            <person name="Guy L."/>
            <person name="Ettema T.J."/>
        </authorList>
    </citation>
    <scope>NUCLEOTIDE SEQUENCE</scope>
</reference>
<dbReference type="Gene3D" id="1.10.3230.30">
    <property type="entry name" value="Phage gp6-like head-tail connector protein"/>
    <property type="match status" value="1"/>
</dbReference>
<sequence>MALSINVAPAVEPVSTADAKLHLRVDHAAEDALINTLIAAARQSAELFTGRAFITTTFTLTLDSFPSVIIVPRPPLQSVTHVKYYDLDGIQQEFSDTLYDVDIETEPGRIVPAYNETWPSIRNRVNAVEVRFIAGYGAAAVNVPEAIVSAILLHVGHLYEHREDVIIGTISSQMPSGVHSLLWPYRSLAETSN</sequence>
<proteinExistence type="predicted"/>
<gene>
    <name evidence="1" type="ORF">LCGC14_1839010</name>
</gene>
<dbReference type="InterPro" id="IPR006450">
    <property type="entry name" value="Phage_HK97_gp6-like"/>
</dbReference>
<dbReference type="InterPro" id="IPR021146">
    <property type="entry name" value="Phage_gp6-like_head-tail"/>
</dbReference>
<organism evidence="1">
    <name type="scientific">marine sediment metagenome</name>
    <dbReference type="NCBI Taxonomy" id="412755"/>
    <lineage>
        <taxon>unclassified sequences</taxon>
        <taxon>metagenomes</taxon>
        <taxon>ecological metagenomes</taxon>
    </lineage>
</organism>
<dbReference type="CDD" id="cd08054">
    <property type="entry name" value="gp6"/>
    <property type="match status" value="1"/>
</dbReference>
<dbReference type="NCBIfam" id="TIGR01560">
    <property type="entry name" value="put_DNA_pack"/>
    <property type="match status" value="2"/>
</dbReference>
<accession>A0A0F9H1Z0</accession>
<protein>
    <recommendedName>
        <fullName evidence="2">Phage gp6-like head-tail connector protein</fullName>
    </recommendedName>
</protein>
<dbReference type="EMBL" id="LAZR01018282">
    <property type="protein sequence ID" value="KKL96986.1"/>
    <property type="molecule type" value="Genomic_DNA"/>
</dbReference>